<evidence type="ECO:0000256" key="1">
    <source>
        <dbReference type="ARBA" id="ARBA00023209"/>
    </source>
</evidence>
<reference evidence="8 9" key="2">
    <citation type="submission" date="2025-04" db="UniProtKB">
        <authorList>
            <consortium name="RefSeq"/>
        </authorList>
    </citation>
    <scope>IDENTIFICATION</scope>
    <source>
        <strain evidence="8 9">DH4</strain>
        <tissue evidence="8 9">Whole body</tissue>
    </source>
</reference>
<evidence type="ECO:0000313" key="7">
    <source>
        <dbReference type="Proteomes" id="UP000005203"/>
    </source>
</evidence>
<dbReference type="EnsemblMetazoa" id="XM_026441413">
    <property type="protein sequence ID" value="XP_026297198"/>
    <property type="gene ID" value="LOC102656504"/>
</dbReference>
<dbReference type="GO" id="GO:0004305">
    <property type="term" value="F:ethanolamine kinase activity"/>
    <property type="evidence" value="ECO:0007669"/>
    <property type="project" value="UniProtKB-EC"/>
</dbReference>
<dbReference type="PANTHER" id="PTHR22603">
    <property type="entry name" value="CHOLINE/ETHANOALAMINE KINASE"/>
    <property type="match status" value="1"/>
</dbReference>
<dbReference type="GeneID" id="102656504"/>
<keyword evidence="7" id="KW-1185">Reference proteome</keyword>
<reference evidence="6" key="1">
    <citation type="submission" date="2021-01" db="UniProtKB">
        <authorList>
            <consortium name="EnsemblMetazoa"/>
        </authorList>
    </citation>
    <scope>IDENTIFICATION</scope>
    <source>
        <strain evidence="6">DH4</strain>
    </source>
</reference>
<dbReference type="Gene3D" id="3.30.200.20">
    <property type="entry name" value="Phosphorylase Kinase, domain 1"/>
    <property type="match status" value="1"/>
</dbReference>
<dbReference type="Proteomes" id="UP000005203">
    <property type="component" value="Linkage group LG6"/>
</dbReference>
<dbReference type="PANTHER" id="PTHR22603:SF66">
    <property type="entry name" value="ETHANOLAMINE KINASE"/>
    <property type="match status" value="1"/>
</dbReference>
<organism evidence="6">
    <name type="scientific">Apis mellifera</name>
    <name type="common">Honeybee</name>
    <dbReference type="NCBI Taxonomy" id="7460"/>
    <lineage>
        <taxon>Eukaryota</taxon>
        <taxon>Metazoa</taxon>
        <taxon>Ecdysozoa</taxon>
        <taxon>Arthropoda</taxon>
        <taxon>Hexapoda</taxon>
        <taxon>Insecta</taxon>
        <taxon>Pterygota</taxon>
        <taxon>Neoptera</taxon>
        <taxon>Endopterygota</taxon>
        <taxon>Hymenoptera</taxon>
        <taxon>Apocrita</taxon>
        <taxon>Aculeata</taxon>
        <taxon>Apoidea</taxon>
        <taxon>Anthophila</taxon>
        <taxon>Apidae</taxon>
        <taxon>Apis</taxon>
    </lineage>
</organism>
<dbReference type="SUPFAM" id="SSF56112">
    <property type="entry name" value="Protein kinase-like (PK-like)"/>
    <property type="match status" value="1"/>
</dbReference>
<keyword evidence="1" id="KW-0443">Lipid metabolism</keyword>
<evidence type="ECO:0000256" key="2">
    <source>
        <dbReference type="ARBA" id="ARBA00023264"/>
    </source>
</evidence>
<dbReference type="AlphaFoldDB" id="A0A7M7GKJ4"/>
<accession>A0A8B6YVY8</accession>
<dbReference type="RefSeq" id="XP_006559116.2">
    <property type="nucleotide sequence ID" value="XM_006559053.3"/>
</dbReference>
<evidence type="ECO:0000313" key="9">
    <source>
        <dbReference type="RefSeq" id="XP_006559117.2"/>
    </source>
</evidence>
<gene>
    <name evidence="8 9 10" type="primary">LOC102656504</name>
</gene>
<dbReference type="GO" id="GO:0006646">
    <property type="term" value="P:phosphatidylethanolamine biosynthetic process"/>
    <property type="evidence" value="ECO:0007669"/>
    <property type="project" value="TreeGrafter"/>
</dbReference>
<dbReference type="RefSeq" id="XP_006559117.2">
    <property type="nucleotide sequence ID" value="XM_006559054.3"/>
</dbReference>
<evidence type="ECO:0000313" key="6">
    <source>
        <dbReference type="EnsemblMetazoa" id="XP_006559116"/>
    </source>
</evidence>
<accession>A0A7M7GKJ4</accession>
<dbReference type="KEGG" id="ame:102656504"/>
<dbReference type="EC" id="2.7.1.82" evidence="5"/>
<dbReference type="RefSeq" id="XP_026297198.1">
    <property type="nucleotide sequence ID" value="XM_026441413.1"/>
</dbReference>
<dbReference type="OrthoDB" id="10267235at2759"/>
<comment type="pathway">
    <text evidence="3">Phospholipid metabolism; phosphatidylethanolamine biosynthesis; phosphatidylethanolamine from ethanolamine: step 1/3.</text>
</comment>
<evidence type="ECO:0000256" key="3">
    <source>
        <dbReference type="ARBA" id="ARBA00037883"/>
    </source>
</evidence>
<evidence type="ECO:0000256" key="4">
    <source>
        <dbReference type="ARBA" id="ARBA00038211"/>
    </source>
</evidence>
<dbReference type="EnsemblMetazoa" id="XM_006559054">
    <property type="protein sequence ID" value="XP_006559117"/>
    <property type="gene ID" value="LOC102656504"/>
</dbReference>
<dbReference type="Gene3D" id="3.90.1200.10">
    <property type="match status" value="1"/>
</dbReference>
<dbReference type="CTD" id="32585"/>
<dbReference type="Pfam" id="PF01633">
    <property type="entry name" value="Choline_kinase"/>
    <property type="match status" value="1"/>
</dbReference>
<keyword evidence="8 9" id="KW-0808">Transferase</keyword>
<dbReference type="EnsemblMetazoa" id="XM_006559053">
    <property type="protein sequence ID" value="XP_006559116"/>
    <property type="gene ID" value="LOC102656504"/>
</dbReference>
<evidence type="ECO:0000313" key="10">
    <source>
        <dbReference type="RefSeq" id="XP_026297198.1"/>
    </source>
</evidence>
<accession>A0A8B6YUG5</accession>
<keyword evidence="1" id="KW-0444">Lipid biosynthesis</keyword>
<keyword evidence="8 9" id="KW-0418">Kinase</keyword>
<dbReference type="SMR" id="A0A7M7GKJ4"/>
<evidence type="ECO:0000256" key="5">
    <source>
        <dbReference type="ARBA" id="ARBA00038874"/>
    </source>
</evidence>
<name>A0A7M7GKJ4_APIME</name>
<dbReference type="GO" id="GO:0005737">
    <property type="term" value="C:cytoplasm"/>
    <property type="evidence" value="ECO:0007669"/>
    <property type="project" value="TreeGrafter"/>
</dbReference>
<sequence>MDQVCKEPHLDIVVEENEIIDGAKKIIKKIRPTWPLNNLHFKIFTDGITNKLIGVWYAEHYNEMVLIRVYGHKTDLLINRKDETRNIRILNKAGFTHSIYATFNNGLAYQFIEGNILTIETVRDPKIYTLIAKRMAQMHKLKPEDVEISKEACIWNKLEKFMEIMPKKFLDDIKQARFEKLIKPFITLKQNYQILKMELISLNNDIVFAHNDLLLGNILYNQKENTVTFIDFEYTAYNYQAFDIANHFAEFAGIDNPDYSLYPNEQLQKTWLNIYLQEYSNVNYVLENEINLLYFQVNKFVLLSHFFWGCWALIQSEHSTINFDFLQYAAIRFNEYFKWKEKYFNIKI</sequence>
<comment type="similarity">
    <text evidence="4">Belongs to the choline/ethanolamine kinase family.</text>
</comment>
<protein>
    <recommendedName>
        <fullName evidence="5">ethanolamine kinase</fullName>
        <ecNumber evidence="5">2.7.1.82</ecNumber>
    </recommendedName>
</protein>
<proteinExistence type="inferred from homology"/>
<keyword evidence="1" id="KW-0594">Phospholipid biosynthesis</keyword>
<dbReference type="InterPro" id="IPR011009">
    <property type="entry name" value="Kinase-like_dom_sf"/>
</dbReference>
<evidence type="ECO:0000313" key="8">
    <source>
        <dbReference type="RefSeq" id="XP_006559116.2"/>
    </source>
</evidence>
<accession>A0A7M7GQ84</accession>
<dbReference type="CDD" id="cd05157">
    <property type="entry name" value="ETNK_euk"/>
    <property type="match status" value="1"/>
</dbReference>
<keyword evidence="2" id="KW-1208">Phospholipid metabolism</keyword>